<name>A0A8H3XBG0_GIGMA</name>
<protein>
    <submittedName>
        <fullName evidence="2">Uncharacterized protein</fullName>
    </submittedName>
</protein>
<dbReference type="Proteomes" id="UP000439903">
    <property type="component" value="Unassembled WGS sequence"/>
</dbReference>
<feature type="compositionally biased region" description="Polar residues" evidence="1">
    <location>
        <begin position="65"/>
        <end position="77"/>
    </location>
</feature>
<proteinExistence type="predicted"/>
<accession>A0A8H3XBG0</accession>
<evidence type="ECO:0000313" key="3">
    <source>
        <dbReference type="Proteomes" id="UP000439903"/>
    </source>
</evidence>
<reference evidence="2 3" key="1">
    <citation type="journal article" date="2019" name="Environ. Microbiol.">
        <title>At the nexus of three kingdoms: the genome of the mycorrhizal fungus Gigaspora margarita provides insights into plant, endobacterial and fungal interactions.</title>
        <authorList>
            <person name="Venice F."/>
            <person name="Ghignone S."/>
            <person name="Salvioli di Fossalunga A."/>
            <person name="Amselem J."/>
            <person name="Novero M."/>
            <person name="Xianan X."/>
            <person name="Sedzielewska Toro K."/>
            <person name="Morin E."/>
            <person name="Lipzen A."/>
            <person name="Grigoriev I.V."/>
            <person name="Henrissat B."/>
            <person name="Martin F.M."/>
            <person name="Bonfante P."/>
        </authorList>
    </citation>
    <scope>NUCLEOTIDE SEQUENCE [LARGE SCALE GENOMIC DNA]</scope>
    <source>
        <strain evidence="2 3">BEG34</strain>
    </source>
</reference>
<evidence type="ECO:0000313" key="2">
    <source>
        <dbReference type="EMBL" id="KAF0441543.1"/>
    </source>
</evidence>
<sequence>MNNDQTLDKEFADWDCIYNMFEETYNSDYRYDDLDDDMLDNENSNEDNSLNEDSNNFTEDDRDTAVQSLPITSYFPQSKTSTKTKLKKNSKSKKKSRKSWV</sequence>
<feature type="compositionally biased region" description="Acidic residues" evidence="1">
    <location>
        <begin position="33"/>
        <end position="45"/>
    </location>
</feature>
<comment type="caution">
    <text evidence="2">The sequence shown here is derived from an EMBL/GenBank/DDBJ whole genome shotgun (WGS) entry which is preliminary data.</text>
</comment>
<feature type="compositionally biased region" description="Basic residues" evidence="1">
    <location>
        <begin position="82"/>
        <end position="101"/>
    </location>
</feature>
<organism evidence="2 3">
    <name type="scientific">Gigaspora margarita</name>
    <dbReference type="NCBI Taxonomy" id="4874"/>
    <lineage>
        <taxon>Eukaryota</taxon>
        <taxon>Fungi</taxon>
        <taxon>Fungi incertae sedis</taxon>
        <taxon>Mucoromycota</taxon>
        <taxon>Glomeromycotina</taxon>
        <taxon>Glomeromycetes</taxon>
        <taxon>Diversisporales</taxon>
        <taxon>Gigasporaceae</taxon>
        <taxon>Gigaspora</taxon>
    </lineage>
</organism>
<feature type="region of interest" description="Disordered" evidence="1">
    <location>
        <begin position="32"/>
        <end position="101"/>
    </location>
</feature>
<dbReference type="AlphaFoldDB" id="A0A8H3XBG0"/>
<evidence type="ECO:0000256" key="1">
    <source>
        <dbReference type="SAM" id="MobiDB-lite"/>
    </source>
</evidence>
<feature type="compositionally biased region" description="Low complexity" evidence="1">
    <location>
        <begin position="46"/>
        <end position="56"/>
    </location>
</feature>
<dbReference type="EMBL" id="WTPW01001338">
    <property type="protein sequence ID" value="KAF0441543.1"/>
    <property type="molecule type" value="Genomic_DNA"/>
</dbReference>
<gene>
    <name evidence="2" type="ORF">F8M41_003790</name>
</gene>
<keyword evidence="3" id="KW-1185">Reference proteome</keyword>